<evidence type="ECO:0000313" key="1">
    <source>
        <dbReference type="EMBL" id="GIY65417.1"/>
    </source>
</evidence>
<comment type="caution">
    <text evidence="1">The sequence shown here is derived from an EMBL/GenBank/DDBJ whole genome shotgun (WGS) entry which is preliminary data.</text>
</comment>
<dbReference type="EMBL" id="BPLR01013986">
    <property type="protein sequence ID" value="GIY65417.1"/>
    <property type="molecule type" value="Genomic_DNA"/>
</dbReference>
<protein>
    <submittedName>
        <fullName evidence="1">Uncharacterized protein</fullName>
    </submittedName>
</protein>
<sequence>MDYGFQKMVSLRIHGRGRLIAPHNRISRSGGRIDRLGEDLASAKYELRLSNDDGIMHTCVVKKIKRSRKKLVRTR</sequence>
<proteinExistence type="predicted"/>
<dbReference type="AlphaFoldDB" id="A0AAV4V5C7"/>
<evidence type="ECO:0000313" key="2">
    <source>
        <dbReference type="Proteomes" id="UP001054945"/>
    </source>
</evidence>
<name>A0AAV4V5C7_CAEEX</name>
<dbReference type="Proteomes" id="UP001054945">
    <property type="component" value="Unassembled WGS sequence"/>
</dbReference>
<keyword evidence="2" id="KW-1185">Reference proteome</keyword>
<organism evidence="1 2">
    <name type="scientific">Caerostris extrusa</name>
    <name type="common">Bark spider</name>
    <name type="synonym">Caerostris bankana</name>
    <dbReference type="NCBI Taxonomy" id="172846"/>
    <lineage>
        <taxon>Eukaryota</taxon>
        <taxon>Metazoa</taxon>
        <taxon>Ecdysozoa</taxon>
        <taxon>Arthropoda</taxon>
        <taxon>Chelicerata</taxon>
        <taxon>Arachnida</taxon>
        <taxon>Araneae</taxon>
        <taxon>Araneomorphae</taxon>
        <taxon>Entelegynae</taxon>
        <taxon>Araneoidea</taxon>
        <taxon>Araneidae</taxon>
        <taxon>Caerostris</taxon>
    </lineage>
</organism>
<reference evidence="1 2" key="1">
    <citation type="submission" date="2021-06" db="EMBL/GenBank/DDBJ databases">
        <title>Caerostris extrusa draft genome.</title>
        <authorList>
            <person name="Kono N."/>
            <person name="Arakawa K."/>
        </authorList>
    </citation>
    <scope>NUCLEOTIDE SEQUENCE [LARGE SCALE GENOMIC DNA]</scope>
</reference>
<gene>
    <name evidence="1" type="ORF">CEXT_499211</name>
</gene>
<accession>A0AAV4V5C7</accession>